<sequence length="197" mass="21349">MFRKLTTRDLINAGIFTLIYLAVFAVIDLIGVGGVYLMFIGWFLPILLNGIVVILYISRVPKIGAMTILSFFMGLGFGLAYGLYTFIGSVILGFIADVVATNAGKETKLQPARAILGYAILSMITALPIASVLWHSDIYFNAVSSSVDQQFSDQLRELLSPMVVLAAIGALFVVALIGGWIGVKAWRKHFRRAGLAG</sequence>
<keyword evidence="1" id="KW-1133">Transmembrane helix</keyword>
<dbReference type="AlphaFoldDB" id="A0A1I2TJU4"/>
<feature type="transmembrane region" description="Helical" evidence="1">
    <location>
        <begin position="115"/>
        <end position="134"/>
    </location>
</feature>
<dbReference type="Pfam" id="PF09605">
    <property type="entry name" value="Trep_Strep"/>
    <property type="match status" value="1"/>
</dbReference>
<dbReference type="OrthoDB" id="9781459at2"/>
<dbReference type="STRING" id="185761.SAMN05660282_01428"/>
<reference evidence="2 3" key="1">
    <citation type="submission" date="2016-10" db="EMBL/GenBank/DDBJ databases">
        <authorList>
            <person name="de Groot N.N."/>
        </authorList>
    </citation>
    <scope>NUCLEOTIDE SEQUENCE [LARGE SCALE GENOMIC DNA]</scope>
    <source>
        <strain>J11</strain>
        <strain evidence="3">PG 39</strain>
    </source>
</reference>
<dbReference type="EMBL" id="FOPJ01000008">
    <property type="protein sequence ID" value="SFG62766.1"/>
    <property type="molecule type" value="Genomic_DNA"/>
</dbReference>
<proteinExistence type="predicted"/>
<keyword evidence="1" id="KW-0472">Membrane</keyword>
<keyword evidence="1" id="KW-0812">Transmembrane</keyword>
<keyword evidence="3" id="KW-1185">Reference proteome</keyword>
<name>A0A1I2TJU4_9CORY</name>
<feature type="transmembrane region" description="Helical" evidence="1">
    <location>
        <begin position="12"/>
        <end position="30"/>
    </location>
</feature>
<dbReference type="Proteomes" id="UP000199065">
    <property type="component" value="Unassembled WGS sequence"/>
</dbReference>
<evidence type="ECO:0000313" key="2">
    <source>
        <dbReference type="EMBL" id="SFG62766.1"/>
    </source>
</evidence>
<accession>A0A1I2TJU4</accession>
<evidence type="ECO:0000256" key="1">
    <source>
        <dbReference type="SAM" id="Phobius"/>
    </source>
</evidence>
<feature type="transmembrane region" description="Helical" evidence="1">
    <location>
        <begin position="36"/>
        <end position="56"/>
    </location>
</feature>
<dbReference type="InterPro" id="IPR011733">
    <property type="entry name" value="CHP02185_IM"/>
</dbReference>
<dbReference type="RefSeq" id="WP_092285889.1">
    <property type="nucleotide sequence ID" value="NZ_FOPJ01000008.1"/>
</dbReference>
<feature type="transmembrane region" description="Helical" evidence="1">
    <location>
        <begin position="162"/>
        <end position="183"/>
    </location>
</feature>
<protein>
    <submittedName>
        <fullName evidence="2">Energy-coupling factor transport system substrate-specific component</fullName>
    </submittedName>
</protein>
<organism evidence="2 3">
    <name type="scientific">Corynebacterium spheniscorum</name>
    <dbReference type="NCBI Taxonomy" id="185761"/>
    <lineage>
        <taxon>Bacteria</taxon>
        <taxon>Bacillati</taxon>
        <taxon>Actinomycetota</taxon>
        <taxon>Actinomycetes</taxon>
        <taxon>Mycobacteriales</taxon>
        <taxon>Corynebacteriaceae</taxon>
        <taxon>Corynebacterium</taxon>
    </lineage>
</organism>
<gene>
    <name evidence="2" type="ORF">SAMN05660282_01428</name>
</gene>
<evidence type="ECO:0000313" key="3">
    <source>
        <dbReference type="Proteomes" id="UP000199065"/>
    </source>
</evidence>